<reference evidence="4" key="2">
    <citation type="submission" date="2021-08" db="EMBL/GenBank/DDBJ databases">
        <authorList>
            <person name="Tani A."/>
            <person name="Ola A."/>
            <person name="Ogura Y."/>
            <person name="Katsura K."/>
            <person name="Hayashi T."/>
        </authorList>
    </citation>
    <scope>NUCLEOTIDE SEQUENCE</scope>
    <source>
        <strain evidence="4">DSM 19015</strain>
    </source>
</reference>
<dbReference type="EMBL" id="BPQP01000028">
    <property type="protein sequence ID" value="GJD94720.1"/>
    <property type="molecule type" value="Genomic_DNA"/>
</dbReference>
<dbReference type="RefSeq" id="WP_238243890.1">
    <property type="nucleotide sequence ID" value="NZ_BPQP01000028.1"/>
</dbReference>
<sequence>MDTSRFRAVTLSAKPFRLALAGCAALIALGAGGAQAQFFDPFDDMLPPRAVVWRLNDRGFTEITRPRFDGRGYVVEATDRYGDRVRLFVDSQDGAVLGRQRIGAPPVAVIRTRPGYGYTDADIETRGPVPGTGRMGPPAALPGADPVGRAPGPDRNALGLNPDARPRPEPQRKVARLTPPAKPAAPRATPEAPKPAETIAAPTAAKPEAPSAALEAPKVDVPKTEPVQSAPPAVAAEKPAAEKPPTEPAQAWRDPPPDQKRPVRVIGGATVVPGTAEKDQPAGE</sequence>
<keyword evidence="2" id="KW-0732">Signal</keyword>
<evidence type="ECO:0000313" key="4">
    <source>
        <dbReference type="EMBL" id="GJD94720.1"/>
    </source>
</evidence>
<feature type="compositionally biased region" description="Low complexity" evidence="1">
    <location>
        <begin position="176"/>
        <end position="216"/>
    </location>
</feature>
<accession>A0ABQ4RWG3</accession>
<organism evidence="4 5">
    <name type="scientific">Methylobacterium iners</name>
    <dbReference type="NCBI Taxonomy" id="418707"/>
    <lineage>
        <taxon>Bacteria</taxon>
        <taxon>Pseudomonadati</taxon>
        <taxon>Pseudomonadota</taxon>
        <taxon>Alphaproteobacteria</taxon>
        <taxon>Hyphomicrobiales</taxon>
        <taxon>Methylobacteriaceae</taxon>
        <taxon>Methylobacterium</taxon>
    </lineage>
</organism>
<dbReference type="Proteomes" id="UP001055125">
    <property type="component" value="Unassembled WGS sequence"/>
</dbReference>
<feature type="chain" id="PRO_5045436110" description="PepSY domain-containing protein" evidence="2">
    <location>
        <begin position="37"/>
        <end position="284"/>
    </location>
</feature>
<evidence type="ECO:0000256" key="2">
    <source>
        <dbReference type="SAM" id="SignalP"/>
    </source>
</evidence>
<proteinExistence type="predicted"/>
<name>A0ABQ4RWG3_9HYPH</name>
<dbReference type="Pfam" id="PF13670">
    <property type="entry name" value="PepSY_2"/>
    <property type="match status" value="1"/>
</dbReference>
<gene>
    <name evidence="4" type="ORF">OCOJLMKI_1923</name>
</gene>
<reference evidence="4" key="1">
    <citation type="journal article" date="2021" name="Front. Microbiol.">
        <title>Comprehensive Comparative Genomics and Phenotyping of Methylobacterium Species.</title>
        <authorList>
            <person name="Alessa O."/>
            <person name="Ogura Y."/>
            <person name="Fujitani Y."/>
            <person name="Takami H."/>
            <person name="Hayashi T."/>
            <person name="Sahin N."/>
            <person name="Tani A."/>
        </authorList>
    </citation>
    <scope>NUCLEOTIDE SEQUENCE</scope>
    <source>
        <strain evidence="4">DSM 19015</strain>
    </source>
</reference>
<dbReference type="InterPro" id="IPR025711">
    <property type="entry name" value="PepSY"/>
</dbReference>
<evidence type="ECO:0000313" key="5">
    <source>
        <dbReference type="Proteomes" id="UP001055125"/>
    </source>
</evidence>
<evidence type="ECO:0000256" key="1">
    <source>
        <dbReference type="SAM" id="MobiDB-lite"/>
    </source>
</evidence>
<evidence type="ECO:0000259" key="3">
    <source>
        <dbReference type="Pfam" id="PF13670"/>
    </source>
</evidence>
<comment type="caution">
    <text evidence="4">The sequence shown here is derived from an EMBL/GenBank/DDBJ whole genome shotgun (WGS) entry which is preliminary data.</text>
</comment>
<feature type="signal peptide" evidence="2">
    <location>
        <begin position="1"/>
        <end position="36"/>
    </location>
</feature>
<feature type="domain" description="PepSY" evidence="3">
    <location>
        <begin position="23"/>
        <end position="99"/>
    </location>
</feature>
<protein>
    <recommendedName>
        <fullName evidence="3">PepSY domain-containing protein</fullName>
    </recommendedName>
</protein>
<keyword evidence="5" id="KW-1185">Reference proteome</keyword>
<feature type="region of interest" description="Disordered" evidence="1">
    <location>
        <begin position="117"/>
        <end position="284"/>
    </location>
</feature>